<gene>
    <name evidence="5" type="ORF">MSP7336_03495</name>
</gene>
<dbReference type="PANTHER" id="PTHR46766">
    <property type="entry name" value="GLUTAMINE-RICH PROTEIN 2"/>
    <property type="match status" value="1"/>
</dbReference>
<reference evidence="5 6" key="1">
    <citation type="submission" date="2018-05" db="EMBL/GenBank/DDBJ databases">
        <authorList>
            <consortium name="IHU Genomes"/>
        </authorList>
    </citation>
    <scope>NUCLEOTIDE SEQUENCE [LARGE SCALE GENOMIC DNA]</scope>
    <source>
        <strain evidence="5 6">P7336</strain>
    </source>
</reference>
<feature type="domain" description="PPE" evidence="3">
    <location>
        <begin position="2"/>
        <end position="164"/>
    </location>
</feature>
<dbReference type="Proteomes" id="UP000252015">
    <property type="component" value="Unassembled WGS sequence"/>
</dbReference>
<dbReference type="InterPro" id="IPR038332">
    <property type="entry name" value="PPE_sf"/>
</dbReference>
<dbReference type="GO" id="GO:0052572">
    <property type="term" value="P:response to host immune response"/>
    <property type="evidence" value="ECO:0007669"/>
    <property type="project" value="TreeGrafter"/>
</dbReference>
<dbReference type="FunFam" id="1.20.1260.20:FF:000001">
    <property type="entry name" value="PPE family protein PPE41"/>
    <property type="match status" value="1"/>
</dbReference>
<dbReference type="Gene3D" id="1.20.1260.20">
    <property type="entry name" value="PPE superfamily"/>
    <property type="match status" value="1"/>
</dbReference>
<organism evidence="5 6">
    <name type="scientific">Mycobacterium shimoidei</name>
    <dbReference type="NCBI Taxonomy" id="29313"/>
    <lineage>
        <taxon>Bacteria</taxon>
        <taxon>Bacillati</taxon>
        <taxon>Actinomycetota</taxon>
        <taxon>Actinomycetes</taxon>
        <taxon>Mycobacteriales</taxon>
        <taxon>Mycobacteriaceae</taxon>
        <taxon>Mycobacterium</taxon>
    </lineage>
</organism>
<comment type="similarity">
    <text evidence="1">Belongs to the mycobacterial PPE family.</text>
</comment>
<dbReference type="AlphaFoldDB" id="A0A375Z247"/>
<dbReference type="EMBL" id="UEGW01000001">
    <property type="protein sequence ID" value="SRX95231.1"/>
    <property type="molecule type" value="Genomic_DNA"/>
</dbReference>
<keyword evidence="6" id="KW-1185">Reference proteome</keyword>
<dbReference type="SUPFAM" id="SSF140459">
    <property type="entry name" value="PE/PPE dimer-like"/>
    <property type="match status" value="1"/>
</dbReference>
<dbReference type="STRING" id="29313.BHQ16_18890"/>
<evidence type="ECO:0000256" key="2">
    <source>
        <dbReference type="SAM" id="MobiDB-lite"/>
    </source>
</evidence>
<dbReference type="Pfam" id="PF12484">
    <property type="entry name" value="PPE-SVP"/>
    <property type="match status" value="1"/>
</dbReference>
<sequence>MDFGALPPEINSGRMYAGPGPESLVSAAAAWDALAAELRAAAVAYTSAITGLTDESWQGPSATAMSAAAAPYAAWMNSTAAQAEQTAAQARSAAAAFETAFAAVVPPPVIAANRAQLASLVATNIFGQNTVAIAATEAQYGEMWAEDAAAMYGYAAQSASASQVTPFTAAPQTTNPGGLAVQAAAAGQTAGANTQTTLAQLIAGVPQALQSLAAPAQAELPSVAQISSYLEAIPKLLLPANDILLTVIYGLVQGVRAVQTGTGAAAAGSLAAGLASTTHVAGVTSLGAAGGAVSAGLGEAAAVGAMSVPPSWAAATPTIRLAASVLQSTSVGAAPAVVAEGSGGLFSQLALAGMAGSALGAAAPQAVAGGVGRVGRPLTDNKDKTDNTENKKSDKLERVLAEMSQKPESVQHWHTDETQLESLLAQLSKKPGIHAVHVSNKGKSTSRQPPPI</sequence>
<evidence type="ECO:0000313" key="6">
    <source>
        <dbReference type="Proteomes" id="UP000252015"/>
    </source>
</evidence>
<dbReference type="PANTHER" id="PTHR46766:SF1">
    <property type="entry name" value="GLUTAMINE-RICH PROTEIN 2"/>
    <property type="match status" value="1"/>
</dbReference>
<dbReference type="RefSeq" id="WP_113964216.1">
    <property type="nucleotide sequence ID" value="NZ_UEGW01000001.1"/>
</dbReference>
<evidence type="ECO:0000313" key="5">
    <source>
        <dbReference type="EMBL" id="SRX95231.1"/>
    </source>
</evidence>
<protein>
    <submittedName>
        <fullName evidence="5">PPE family protein PPE30 [Mycobacterium tuberculosis H37Rv]</fullName>
    </submittedName>
</protein>
<proteinExistence type="inferred from homology"/>
<feature type="domain" description="PPE family C-terminal" evidence="4">
    <location>
        <begin position="294"/>
        <end position="367"/>
    </location>
</feature>
<dbReference type="InterPro" id="IPR000030">
    <property type="entry name" value="PPE_dom"/>
</dbReference>
<feature type="region of interest" description="Disordered" evidence="2">
    <location>
        <begin position="371"/>
        <end position="392"/>
    </location>
</feature>
<evidence type="ECO:0000259" key="4">
    <source>
        <dbReference type="Pfam" id="PF12484"/>
    </source>
</evidence>
<evidence type="ECO:0000256" key="1">
    <source>
        <dbReference type="ARBA" id="ARBA00010652"/>
    </source>
</evidence>
<feature type="compositionally biased region" description="Basic and acidic residues" evidence="2">
    <location>
        <begin position="379"/>
        <end position="392"/>
    </location>
</feature>
<name>A0A375Z247_MYCSH</name>
<dbReference type="InterPro" id="IPR022171">
    <property type="entry name" value="PPE_C"/>
</dbReference>
<dbReference type="Pfam" id="PF00823">
    <property type="entry name" value="PPE"/>
    <property type="match status" value="1"/>
</dbReference>
<evidence type="ECO:0000259" key="3">
    <source>
        <dbReference type="Pfam" id="PF00823"/>
    </source>
</evidence>
<accession>A0A375Z247</accession>